<dbReference type="GO" id="GO:0047804">
    <property type="term" value="F:cysteine-S-conjugate beta-lyase activity"/>
    <property type="evidence" value="ECO:0007669"/>
    <property type="project" value="UniProtKB-EC"/>
</dbReference>
<dbReference type="PANTHER" id="PTHR43525:SF1">
    <property type="entry name" value="PROTEIN MALY"/>
    <property type="match status" value="1"/>
</dbReference>
<evidence type="ECO:0000259" key="6">
    <source>
        <dbReference type="Pfam" id="PF00155"/>
    </source>
</evidence>
<dbReference type="InterPro" id="IPR004839">
    <property type="entry name" value="Aminotransferase_I/II_large"/>
</dbReference>
<evidence type="ECO:0000256" key="4">
    <source>
        <dbReference type="ARBA" id="ARBA00023239"/>
    </source>
</evidence>
<dbReference type="Pfam" id="PF00155">
    <property type="entry name" value="Aminotran_1_2"/>
    <property type="match status" value="1"/>
</dbReference>
<dbReference type="InterPro" id="IPR051798">
    <property type="entry name" value="Class-II_PLP-Dep_Aminotrans"/>
</dbReference>
<dbReference type="RefSeq" id="WP_134171054.1">
    <property type="nucleotide sequence ID" value="NZ_SODD01000049.1"/>
</dbReference>
<keyword evidence="3" id="KW-0663">Pyridoxal phosphate</keyword>
<dbReference type="AlphaFoldDB" id="A0A4R7ZCK1"/>
<evidence type="ECO:0000313" key="7">
    <source>
        <dbReference type="EMBL" id="TDW13111.1"/>
    </source>
</evidence>
<dbReference type="InterPro" id="IPR015422">
    <property type="entry name" value="PyrdxlP-dep_Trfase_small"/>
</dbReference>
<evidence type="ECO:0000256" key="3">
    <source>
        <dbReference type="ARBA" id="ARBA00022898"/>
    </source>
</evidence>
<dbReference type="Gene3D" id="3.40.640.10">
    <property type="entry name" value="Type I PLP-dependent aspartate aminotransferase-like (Major domain)"/>
    <property type="match status" value="1"/>
</dbReference>
<name>A0A4R7ZCK1_9FIRM</name>
<dbReference type="Proteomes" id="UP000294743">
    <property type="component" value="Unassembled WGS sequence"/>
</dbReference>
<evidence type="ECO:0000256" key="5">
    <source>
        <dbReference type="ARBA" id="ARBA00037974"/>
    </source>
</evidence>
<proteinExistence type="inferred from homology"/>
<comment type="similarity">
    <text evidence="5">Belongs to the class-II pyridoxal-phosphate-dependent aminotransferase family. MalY/PatB cystathionine beta-lyase subfamily.</text>
</comment>
<dbReference type="InterPro" id="IPR027619">
    <property type="entry name" value="C-S_lyase_PatB-like"/>
</dbReference>
<dbReference type="NCBIfam" id="TIGR04350">
    <property type="entry name" value="C_S_lyase_PatB"/>
    <property type="match status" value="1"/>
</dbReference>
<dbReference type="OrthoDB" id="9802872at2"/>
<feature type="domain" description="Aminotransferase class I/classII large" evidence="6">
    <location>
        <begin position="36"/>
        <end position="379"/>
    </location>
</feature>
<keyword evidence="8" id="KW-1185">Reference proteome</keyword>
<reference evidence="7 8" key="1">
    <citation type="submission" date="2019-03" db="EMBL/GenBank/DDBJ databases">
        <title>Genomic Encyclopedia of Type Strains, Phase IV (KMG-IV): sequencing the most valuable type-strain genomes for metagenomic binning, comparative biology and taxonomic classification.</title>
        <authorList>
            <person name="Goeker M."/>
        </authorList>
    </citation>
    <scope>NUCLEOTIDE SEQUENCE [LARGE SCALE GENOMIC DNA]</scope>
    <source>
        <strain evidence="7 8">DSM 28867</strain>
    </source>
</reference>
<sequence length="388" mass="44434">MSRFDQEIIRENTNSIKWDKREAVFGTKDVQPLWVADMDFQSPPEVLDALIERARHGVFGYAFPSERILDSIVRWNKQRHDFEINKEDIVLSTNVLSSIKALLLMLSKPNDAIIMFQPIYTPFFKISEALGRVPIFSDLVANNNRYEMDFTDFEEKIKQHQPSVFILCNPHNPGGRVWTADELETLIAICQKYNVSIISDDIHKDLVFEGYTYTPIAKVAGTYADHIYTLSAPTKIFNLAGIQISYALLPTATTAKEQFTQKLDEVGGSHVNVFGLTAMQAAYENGAYWVDELNAYLKENYEIVRDGLANTKFTTYVNEGTYLLWINFEKFHKTTEEMRDILISHKLGMQMGLQFGEPGNVFFRFNIGTTKATIQKVVSILQNIDQEY</sequence>
<dbReference type="GO" id="GO:0030170">
    <property type="term" value="F:pyridoxal phosphate binding"/>
    <property type="evidence" value="ECO:0007669"/>
    <property type="project" value="InterPro"/>
</dbReference>
<keyword evidence="4 7" id="KW-0456">Lyase</keyword>
<dbReference type="PANTHER" id="PTHR43525">
    <property type="entry name" value="PROTEIN MALY"/>
    <property type="match status" value="1"/>
</dbReference>
<dbReference type="InterPro" id="IPR015424">
    <property type="entry name" value="PyrdxlP-dep_Trfase"/>
</dbReference>
<dbReference type="Gene3D" id="3.90.1150.10">
    <property type="entry name" value="Aspartate Aminotransferase, domain 1"/>
    <property type="match status" value="1"/>
</dbReference>
<dbReference type="EMBL" id="SODD01000049">
    <property type="protein sequence ID" value="TDW13111.1"/>
    <property type="molecule type" value="Genomic_DNA"/>
</dbReference>
<protein>
    <recommendedName>
        <fullName evidence="2">cysteine-S-conjugate beta-lyase</fullName>
        <ecNumber evidence="2">4.4.1.13</ecNumber>
    </recommendedName>
</protein>
<evidence type="ECO:0000256" key="1">
    <source>
        <dbReference type="ARBA" id="ARBA00001933"/>
    </source>
</evidence>
<dbReference type="EC" id="4.4.1.13" evidence="2"/>
<comment type="caution">
    <text evidence="7">The sequence shown here is derived from an EMBL/GenBank/DDBJ whole genome shotgun (WGS) entry which is preliminary data.</text>
</comment>
<dbReference type="CDD" id="cd00609">
    <property type="entry name" value="AAT_like"/>
    <property type="match status" value="1"/>
</dbReference>
<evidence type="ECO:0000313" key="8">
    <source>
        <dbReference type="Proteomes" id="UP000294743"/>
    </source>
</evidence>
<dbReference type="InterPro" id="IPR015421">
    <property type="entry name" value="PyrdxlP-dep_Trfase_major"/>
</dbReference>
<organism evidence="7 8">
    <name type="scientific">Breznakia blatticola</name>
    <dbReference type="NCBI Taxonomy" id="1754012"/>
    <lineage>
        <taxon>Bacteria</taxon>
        <taxon>Bacillati</taxon>
        <taxon>Bacillota</taxon>
        <taxon>Erysipelotrichia</taxon>
        <taxon>Erysipelotrichales</taxon>
        <taxon>Erysipelotrichaceae</taxon>
        <taxon>Breznakia</taxon>
    </lineage>
</organism>
<comment type="cofactor">
    <cofactor evidence="1">
        <name>pyridoxal 5'-phosphate</name>
        <dbReference type="ChEBI" id="CHEBI:597326"/>
    </cofactor>
</comment>
<gene>
    <name evidence="7" type="ORF">EDD63_1491</name>
</gene>
<evidence type="ECO:0000256" key="2">
    <source>
        <dbReference type="ARBA" id="ARBA00012224"/>
    </source>
</evidence>
<dbReference type="SUPFAM" id="SSF53383">
    <property type="entry name" value="PLP-dependent transferases"/>
    <property type="match status" value="1"/>
</dbReference>
<accession>A0A4R7ZCK1</accession>